<dbReference type="InterPro" id="IPR001878">
    <property type="entry name" value="Znf_CCHC"/>
</dbReference>
<feature type="compositionally biased region" description="Basic and acidic residues" evidence="1">
    <location>
        <begin position="492"/>
        <end position="508"/>
    </location>
</feature>
<dbReference type="PANTHER" id="PTHR31286:SF180">
    <property type="entry name" value="OS10G0362600 PROTEIN"/>
    <property type="match status" value="1"/>
</dbReference>
<dbReference type="AlphaFoldDB" id="A0A0K9PLJ0"/>
<feature type="compositionally biased region" description="Polar residues" evidence="1">
    <location>
        <begin position="509"/>
        <end position="519"/>
    </location>
</feature>
<dbReference type="Proteomes" id="UP000036987">
    <property type="component" value="Unassembled WGS sequence"/>
</dbReference>
<evidence type="ECO:0000259" key="3">
    <source>
        <dbReference type="SMART" id="SM00343"/>
    </source>
</evidence>
<feature type="domain" description="CCHC-type" evidence="3">
    <location>
        <begin position="321"/>
        <end position="337"/>
    </location>
</feature>
<name>A0A0K9PLJ0_ZOSMR</name>
<dbReference type="OrthoDB" id="851886at2759"/>
<keyword evidence="2" id="KW-0472">Membrane</keyword>
<evidence type="ECO:0000313" key="5">
    <source>
        <dbReference type="Proteomes" id="UP000036987"/>
    </source>
</evidence>
<dbReference type="GO" id="GO:0003676">
    <property type="term" value="F:nucleic acid binding"/>
    <property type="evidence" value="ECO:0007669"/>
    <property type="project" value="InterPro"/>
</dbReference>
<feature type="region of interest" description="Disordered" evidence="1">
    <location>
        <begin position="477"/>
        <end position="519"/>
    </location>
</feature>
<evidence type="ECO:0000256" key="1">
    <source>
        <dbReference type="SAM" id="MobiDB-lite"/>
    </source>
</evidence>
<sequence>MQANNKPFLKTHLALTNLCIMTSFFFLFYIFEGYALFISLFFYLTLISIFFNEVHYMVLNISSIVVPCPSKIQIIAFHSQRGLPCMPETVDRVRKSLNKIHEFPRPITHPNKYTSQMIQLVVTPRIPNRLPDEYRRWIWIIVSREIPRETQQWNQYTLHNLSTISSMPCLAKNKWEIEGKIQIGKFKNFTFAMSFARDEDYLKCSDRVWESLGDTVLMMRRESPEQICEEAYDWIPQWAYIKGLKPEMYAKSVVDSIVSVLGPPLLAEYTNTIRHPHCLRVSFQADPTSNYISTIPMIINEGGGKESMTTLKVAYDTIPSRCTRCKKFGHSSAQCPMQNILPPEKINPANIPQKSGKHILAEAEEEAPMTPKEMILIEASHSAQNEVGYVAALVKSWPPQTKNQATSPMSLLTQLQRQPAKDMQILPPEESHAGKETEILLQSLAFSATKKNTQETNIQTATNTLIYNRWSMLSDKEDEYDYEDSSSHSGKHYGESDKSKEHSLEDVNKLSSDSDSSVD</sequence>
<gene>
    <name evidence="4" type="ORF">ZOSMA_205G00010</name>
</gene>
<keyword evidence="5" id="KW-1185">Reference proteome</keyword>
<evidence type="ECO:0000256" key="2">
    <source>
        <dbReference type="SAM" id="Phobius"/>
    </source>
</evidence>
<dbReference type="GO" id="GO:0008270">
    <property type="term" value="F:zinc ion binding"/>
    <property type="evidence" value="ECO:0007669"/>
    <property type="project" value="InterPro"/>
</dbReference>
<feature type="transmembrane region" description="Helical" evidence="2">
    <location>
        <begin position="36"/>
        <end position="54"/>
    </location>
</feature>
<dbReference type="SMART" id="SM00343">
    <property type="entry name" value="ZnF_C2HC"/>
    <property type="match status" value="1"/>
</dbReference>
<keyword evidence="2" id="KW-0812">Transmembrane</keyword>
<proteinExistence type="predicted"/>
<organism evidence="4 5">
    <name type="scientific">Zostera marina</name>
    <name type="common">Eelgrass</name>
    <dbReference type="NCBI Taxonomy" id="29655"/>
    <lineage>
        <taxon>Eukaryota</taxon>
        <taxon>Viridiplantae</taxon>
        <taxon>Streptophyta</taxon>
        <taxon>Embryophyta</taxon>
        <taxon>Tracheophyta</taxon>
        <taxon>Spermatophyta</taxon>
        <taxon>Magnoliopsida</taxon>
        <taxon>Liliopsida</taxon>
        <taxon>Zosteraceae</taxon>
        <taxon>Zostera</taxon>
    </lineage>
</organism>
<keyword evidence="2" id="KW-1133">Transmembrane helix</keyword>
<dbReference type="PANTHER" id="PTHR31286">
    <property type="entry name" value="GLYCINE-RICH CELL WALL STRUCTURAL PROTEIN 1.8-LIKE"/>
    <property type="match status" value="1"/>
</dbReference>
<accession>A0A0K9PLJ0</accession>
<reference evidence="5" key="1">
    <citation type="journal article" date="2016" name="Nature">
        <title>The genome of the seagrass Zostera marina reveals angiosperm adaptation to the sea.</title>
        <authorList>
            <person name="Olsen J.L."/>
            <person name="Rouze P."/>
            <person name="Verhelst B."/>
            <person name="Lin Y.-C."/>
            <person name="Bayer T."/>
            <person name="Collen J."/>
            <person name="Dattolo E."/>
            <person name="De Paoli E."/>
            <person name="Dittami S."/>
            <person name="Maumus F."/>
            <person name="Michel G."/>
            <person name="Kersting A."/>
            <person name="Lauritano C."/>
            <person name="Lohaus R."/>
            <person name="Toepel M."/>
            <person name="Tonon T."/>
            <person name="Vanneste K."/>
            <person name="Amirebrahimi M."/>
            <person name="Brakel J."/>
            <person name="Bostroem C."/>
            <person name="Chovatia M."/>
            <person name="Grimwood J."/>
            <person name="Jenkins J.W."/>
            <person name="Jueterbock A."/>
            <person name="Mraz A."/>
            <person name="Stam W.T."/>
            <person name="Tice H."/>
            <person name="Bornberg-Bauer E."/>
            <person name="Green P.J."/>
            <person name="Pearson G.A."/>
            <person name="Procaccini G."/>
            <person name="Duarte C.M."/>
            <person name="Schmutz J."/>
            <person name="Reusch T.B.H."/>
            <person name="Van de Peer Y."/>
        </authorList>
    </citation>
    <scope>NUCLEOTIDE SEQUENCE [LARGE SCALE GENOMIC DNA]</scope>
    <source>
        <strain evidence="5">cv. Finnish</strain>
    </source>
</reference>
<dbReference type="EMBL" id="LFYR01000744">
    <property type="protein sequence ID" value="KMZ69824.1"/>
    <property type="molecule type" value="Genomic_DNA"/>
</dbReference>
<evidence type="ECO:0000313" key="4">
    <source>
        <dbReference type="EMBL" id="KMZ69824.1"/>
    </source>
</evidence>
<comment type="caution">
    <text evidence="4">The sequence shown here is derived from an EMBL/GenBank/DDBJ whole genome shotgun (WGS) entry which is preliminary data.</text>
</comment>
<protein>
    <recommendedName>
        <fullName evidence="3">CCHC-type domain-containing protein</fullName>
    </recommendedName>
</protein>
<dbReference type="InterPro" id="IPR040256">
    <property type="entry name" value="At4g02000-like"/>
</dbReference>